<dbReference type="EMBL" id="FXTC01000001">
    <property type="protein sequence ID" value="SMO40082.1"/>
    <property type="molecule type" value="Genomic_DNA"/>
</dbReference>
<dbReference type="InterPro" id="IPR001650">
    <property type="entry name" value="Helicase_C-like"/>
</dbReference>
<dbReference type="Pfam" id="PF00176">
    <property type="entry name" value="SNF2-rel_dom"/>
    <property type="match status" value="1"/>
</dbReference>
<keyword evidence="4" id="KW-0547">Nucleotide-binding</keyword>
<dbReference type="InterPro" id="IPR049730">
    <property type="entry name" value="SNF2/RAD54-like_C"/>
</dbReference>
<gene>
    <name evidence="4" type="ORF">SAMN06265171_101567</name>
</gene>
<proteinExistence type="predicted"/>
<dbReference type="PROSITE" id="PS51192">
    <property type="entry name" value="HELICASE_ATP_BIND_1"/>
    <property type="match status" value="1"/>
</dbReference>
<feature type="domain" description="Helicase ATP-binding" evidence="2">
    <location>
        <begin position="682"/>
        <end position="841"/>
    </location>
</feature>
<dbReference type="Pfam" id="PF00271">
    <property type="entry name" value="Helicase_C"/>
    <property type="match status" value="1"/>
</dbReference>
<evidence type="ECO:0000256" key="1">
    <source>
        <dbReference type="ARBA" id="ARBA00022801"/>
    </source>
</evidence>
<dbReference type="Proteomes" id="UP000316916">
    <property type="component" value="Unassembled WGS sequence"/>
</dbReference>
<evidence type="ECO:0000313" key="5">
    <source>
        <dbReference type="Proteomes" id="UP000316916"/>
    </source>
</evidence>
<dbReference type="CDD" id="cd18012">
    <property type="entry name" value="DEXQc_arch_SWI2_SNF2"/>
    <property type="match status" value="1"/>
</dbReference>
<dbReference type="GO" id="GO:0016787">
    <property type="term" value="F:hydrolase activity"/>
    <property type="evidence" value="ECO:0007669"/>
    <property type="project" value="UniProtKB-KW"/>
</dbReference>
<protein>
    <submittedName>
        <fullName evidence="4">Superfamily II DNA or RNA helicase, SNF2 family</fullName>
    </submittedName>
</protein>
<dbReference type="InterPro" id="IPR000330">
    <property type="entry name" value="SNF2_N"/>
</dbReference>
<sequence length="1130" mass="130645">MDSQIHLFFVSLPSSIFMAEYILDNVNITTLSVYDLLKHTSDSAFIGIRDFHEIYPAAIENNTGIFTKQSSLQDFPMVSISKVGSSLLCSCTCDNQKNLLCSHQAEIIHCIIEDKNYRLFFDDMLRKKAILPKAKAYGLENEPDLDQYFQLEYSDGKIEIHPKIKEMLPVDEVMLQKDLLPQLPSRLDELAILETGKKQILVIGKHRYYNHMTFSLMEAEVTQTGKLKNPVNPVDAMQLIWKAEKPADIKFYTAITSFQNNYNEDYNPSELEALKLIVKNPLGLEVYYHDREIAETVSAKSLSQVELNTLDAEVQLSVFKKDPFYEITGELLFNDISVPFKNIVLRNEYFVYNRNIFSFVDHPDMLRIIRFFKANNEILLIHSSKYEAFMKDILSTIEERIHINYNYIQAATKAQLEDKNYHTERVIYLRQQENYIGITPVMKYGGVEVPVYSRKQLFDTDQNGNPFKIERNEPAEARFTSLVMQQHPDFEEQMDGYQYFYLHRDKFLDNNWFLGAFDTWRNEGITILGFNELKNNKLNSHRAKINIQITSGLDWFNAKLKVGFGPKEASLKQLHRSIRNKSKFVQLDDGSLGILPEEWMEKIAAYFHAGEIDEEFLKIPKINFTEVTSLFEKEILSQEVQEELATYSTKFSKVKNIPKVNIPAALNAELRDYQHDGLNWLNFLDGFNFGGCLADDMGLGKTIQIIAFILSQREKRGHTTNLIVVPTSLLFNWQEELSRFAPSIKVLLHYGADRPKTTAHMQDYEVVLTTYGMMLSDIRFLKSFNFNYVFLDESQVIKNPNSERYKAARLLQSRNRIVLTGTPVENSTFDLYSQLSFACPGLLGSKQYFKDIYAIPIDKFEYSKRALELQQKIKPFILRRTKKQVAKELPEKTETVIYCEMNAEQRKIYDAYEKELREFIAANDDDDLNKNSMHVLTGLTRLRQICNSPVLMKEGYSGENAVKIEILMEQILGKSQDHKILVFSQFVGMLDLIKTELERHNIQFEYLTGQTKDRGEKVSNFQKNKDIRVFLISLKAGGVGLNLTQADYIYLVDPWWNPAAENQAIDRSYRIGQTKNVIAVRMICSNTVEEKILTLQKKKKQLAQNLLTTDVTKFQGLSKQDLMDLLESGS</sequence>
<accession>A0A521AZ07</accession>
<name>A0A521AZ07_9FLAO</name>
<keyword evidence="4" id="KW-0347">Helicase</keyword>
<organism evidence="4 5">
    <name type="scientific">Chryseobacterium rhizoplanae</name>
    <dbReference type="NCBI Taxonomy" id="1609531"/>
    <lineage>
        <taxon>Bacteria</taxon>
        <taxon>Pseudomonadati</taxon>
        <taxon>Bacteroidota</taxon>
        <taxon>Flavobacteriia</taxon>
        <taxon>Flavobacteriales</taxon>
        <taxon>Weeksellaceae</taxon>
        <taxon>Chryseobacterium group</taxon>
        <taxon>Chryseobacterium</taxon>
    </lineage>
</organism>
<dbReference type="Gene3D" id="3.40.50.10810">
    <property type="entry name" value="Tandem AAA-ATPase domain"/>
    <property type="match status" value="1"/>
</dbReference>
<dbReference type="GO" id="GO:0005524">
    <property type="term" value="F:ATP binding"/>
    <property type="evidence" value="ECO:0007669"/>
    <property type="project" value="InterPro"/>
</dbReference>
<dbReference type="GO" id="GO:0004386">
    <property type="term" value="F:helicase activity"/>
    <property type="evidence" value="ECO:0007669"/>
    <property type="project" value="UniProtKB-KW"/>
</dbReference>
<reference evidence="4 5" key="1">
    <citation type="submission" date="2017-05" db="EMBL/GenBank/DDBJ databases">
        <authorList>
            <person name="Varghese N."/>
            <person name="Submissions S."/>
        </authorList>
    </citation>
    <scope>NUCLEOTIDE SEQUENCE [LARGE SCALE GENOMIC DNA]</scope>
    <source>
        <strain evidence="4 5">DSM 29371</strain>
    </source>
</reference>
<evidence type="ECO:0000313" key="4">
    <source>
        <dbReference type="EMBL" id="SMO40082.1"/>
    </source>
</evidence>
<dbReference type="SMART" id="SM00487">
    <property type="entry name" value="DEXDc"/>
    <property type="match status" value="1"/>
</dbReference>
<dbReference type="InterPro" id="IPR014001">
    <property type="entry name" value="Helicase_ATP-bd"/>
</dbReference>
<evidence type="ECO:0000259" key="3">
    <source>
        <dbReference type="PROSITE" id="PS51194"/>
    </source>
</evidence>
<evidence type="ECO:0000259" key="2">
    <source>
        <dbReference type="PROSITE" id="PS51192"/>
    </source>
</evidence>
<dbReference type="PROSITE" id="PS51194">
    <property type="entry name" value="HELICASE_CTER"/>
    <property type="match status" value="1"/>
</dbReference>
<keyword evidence="4" id="KW-0067">ATP-binding</keyword>
<keyword evidence="1" id="KW-0378">Hydrolase</keyword>
<dbReference type="SMART" id="SM00490">
    <property type="entry name" value="HELICc"/>
    <property type="match status" value="1"/>
</dbReference>
<dbReference type="InterPro" id="IPR038718">
    <property type="entry name" value="SNF2-like_sf"/>
</dbReference>
<keyword evidence="5" id="KW-1185">Reference proteome</keyword>
<dbReference type="SUPFAM" id="SSF52540">
    <property type="entry name" value="P-loop containing nucleoside triphosphate hydrolases"/>
    <property type="match status" value="2"/>
</dbReference>
<dbReference type="Gene3D" id="3.40.50.300">
    <property type="entry name" value="P-loop containing nucleotide triphosphate hydrolases"/>
    <property type="match status" value="1"/>
</dbReference>
<feature type="domain" description="Helicase C-terminal" evidence="3">
    <location>
        <begin position="963"/>
        <end position="1118"/>
    </location>
</feature>
<dbReference type="AlphaFoldDB" id="A0A521AZ07"/>
<dbReference type="PANTHER" id="PTHR10799">
    <property type="entry name" value="SNF2/RAD54 HELICASE FAMILY"/>
    <property type="match status" value="1"/>
</dbReference>
<dbReference type="InterPro" id="IPR027417">
    <property type="entry name" value="P-loop_NTPase"/>
</dbReference>
<dbReference type="CDD" id="cd18793">
    <property type="entry name" value="SF2_C_SNF"/>
    <property type="match status" value="1"/>
</dbReference>